<dbReference type="Pfam" id="PF00459">
    <property type="entry name" value="Inositol_P"/>
    <property type="match status" value="1"/>
</dbReference>
<dbReference type="PANTHER" id="PTHR20854">
    <property type="entry name" value="INOSITOL MONOPHOSPHATASE"/>
    <property type="match status" value="1"/>
</dbReference>
<dbReference type="GO" id="GO:0006020">
    <property type="term" value="P:inositol metabolic process"/>
    <property type="evidence" value="ECO:0007669"/>
    <property type="project" value="TreeGrafter"/>
</dbReference>
<feature type="binding site" evidence="4">
    <location>
        <position position="207"/>
    </location>
    <ligand>
        <name>Mg(2+)</name>
        <dbReference type="ChEBI" id="CHEBI:18420"/>
        <label>1</label>
        <note>catalytic</note>
    </ligand>
</feature>
<evidence type="ECO:0000313" key="5">
    <source>
        <dbReference type="EMBL" id="NGQ89578.1"/>
    </source>
</evidence>
<dbReference type="PRINTS" id="PR00377">
    <property type="entry name" value="IMPHPHTASES"/>
</dbReference>
<protein>
    <submittedName>
        <fullName evidence="5">3'(2'),5'-bisphosphate nucleotidase CysQ</fullName>
    </submittedName>
</protein>
<reference evidence="5 6" key="1">
    <citation type="submission" date="2020-02" db="EMBL/GenBank/DDBJ databases">
        <title>Rhodobacter translucens sp. nov., a novel bacterium isolated from activated sludge.</title>
        <authorList>
            <person name="Liu J."/>
        </authorList>
    </citation>
    <scope>NUCLEOTIDE SEQUENCE [LARGE SCALE GENOMIC DNA]</scope>
    <source>
        <strain evidence="5 6">HX-7-19</strain>
    </source>
</reference>
<accession>A0A6M1TNB5</accession>
<dbReference type="GO" id="GO:0046854">
    <property type="term" value="P:phosphatidylinositol phosphate biosynthetic process"/>
    <property type="evidence" value="ECO:0007669"/>
    <property type="project" value="InterPro"/>
</dbReference>
<dbReference type="CDD" id="cd01638">
    <property type="entry name" value="CysQ"/>
    <property type="match status" value="1"/>
</dbReference>
<dbReference type="EMBL" id="JAALFE010000001">
    <property type="protein sequence ID" value="NGQ89578.1"/>
    <property type="molecule type" value="Genomic_DNA"/>
</dbReference>
<evidence type="ECO:0000256" key="4">
    <source>
        <dbReference type="PIRSR" id="PIRSR600760-2"/>
    </source>
</evidence>
<evidence type="ECO:0000313" key="6">
    <source>
        <dbReference type="Proteomes" id="UP000474758"/>
    </source>
</evidence>
<sequence length="261" mass="27896">MPGPDEDLALLIGAAQEAGRIALRFWKRNPRVWDKGEEGPVTEADHAVNEALLRRLRAARPDYGWLSEETPDDPARLETEHQFILDPIDGTRAFIAGEDSFSHAIAVARQGVVTAGVVYLPALGRMFAATCDGAATLNGAVIEASRLPGIEGANILTPSANMKPELWPGGVPDLKRSFRASVAYRLALVAQGRFDGMLSFRQGWEWDIAAGSLIASRAGARVTDRAGRALRFNMAVPKADGLIAAAPGLHAALLERLQAAG</sequence>
<feature type="binding site" evidence="4">
    <location>
        <position position="86"/>
    </location>
    <ligand>
        <name>Mg(2+)</name>
        <dbReference type="ChEBI" id="CHEBI:18420"/>
        <label>1</label>
        <note>catalytic</note>
    </ligand>
</feature>
<dbReference type="RefSeq" id="WP_165046665.1">
    <property type="nucleotide sequence ID" value="NZ_JAALFE010000001.1"/>
</dbReference>
<dbReference type="InterPro" id="IPR000760">
    <property type="entry name" value="Inositol_monophosphatase-like"/>
</dbReference>
<dbReference type="SUPFAM" id="SSF56655">
    <property type="entry name" value="Carbohydrate phosphatase"/>
    <property type="match status" value="1"/>
</dbReference>
<keyword evidence="6" id="KW-1185">Reference proteome</keyword>
<dbReference type="PROSITE" id="PS00630">
    <property type="entry name" value="IMP_2"/>
    <property type="match status" value="1"/>
</dbReference>
<dbReference type="PANTHER" id="PTHR20854:SF4">
    <property type="entry name" value="INOSITOL-1-MONOPHOSPHATASE-RELATED"/>
    <property type="match status" value="1"/>
</dbReference>
<comment type="caution">
    <text evidence="5">The sequence shown here is derived from an EMBL/GenBank/DDBJ whole genome shotgun (WGS) entry which is preliminary data.</text>
</comment>
<comment type="cofactor">
    <cofactor evidence="4">
        <name>Mg(2+)</name>
        <dbReference type="ChEBI" id="CHEBI:18420"/>
    </cofactor>
</comment>
<dbReference type="Gene3D" id="3.40.190.80">
    <property type="match status" value="1"/>
</dbReference>
<dbReference type="Gene3D" id="3.30.540.10">
    <property type="entry name" value="Fructose-1,6-Bisphosphatase, subunit A, domain 1"/>
    <property type="match status" value="1"/>
</dbReference>
<dbReference type="GO" id="GO:0007165">
    <property type="term" value="P:signal transduction"/>
    <property type="evidence" value="ECO:0007669"/>
    <property type="project" value="TreeGrafter"/>
</dbReference>
<keyword evidence="3 4" id="KW-0460">Magnesium</keyword>
<evidence type="ECO:0000256" key="2">
    <source>
        <dbReference type="ARBA" id="ARBA00022723"/>
    </source>
</evidence>
<evidence type="ECO:0000256" key="3">
    <source>
        <dbReference type="ARBA" id="ARBA00022842"/>
    </source>
</evidence>
<gene>
    <name evidence="5" type="ORF">G5V65_01615</name>
</gene>
<feature type="binding site" evidence="4">
    <location>
        <position position="89"/>
    </location>
    <ligand>
        <name>Mg(2+)</name>
        <dbReference type="ChEBI" id="CHEBI:18420"/>
        <label>1</label>
        <note>catalytic</note>
    </ligand>
</feature>
<dbReference type="GO" id="GO:0008934">
    <property type="term" value="F:inositol monophosphate 1-phosphatase activity"/>
    <property type="evidence" value="ECO:0007669"/>
    <property type="project" value="TreeGrafter"/>
</dbReference>
<comment type="similarity">
    <text evidence="1">Belongs to the inositol monophosphatase superfamily.</text>
</comment>
<keyword evidence="2 4" id="KW-0479">Metal-binding</keyword>
<name>A0A6M1TNB5_9RHOB</name>
<evidence type="ECO:0000256" key="1">
    <source>
        <dbReference type="ARBA" id="ARBA00009759"/>
    </source>
</evidence>
<dbReference type="AlphaFoldDB" id="A0A6M1TNB5"/>
<organism evidence="5 6">
    <name type="scientific">Paragemmobacter kunshanensis</name>
    <dbReference type="NCBI Taxonomy" id="2583234"/>
    <lineage>
        <taxon>Bacteria</taxon>
        <taxon>Pseudomonadati</taxon>
        <taxon>Pseudomonadota</taxon>
        <taxon>Alphaproteobacteria</taxon>
        <taxon>Rhodobacterales</taxon>
        <taxon>Paracoccaceae</taxon>
        <taxon>Paragemmobacter</taxon>
    </lineage>
</organism>
<dbReference type="Proteomes" id="UP000474758">
    <property type="component" value="Unassembled WGS sequence"/>
</dbReference>
<proteinExistence type="inferred from homology"/>
<dbReference type="GO" id="GO:0046872">
    <property type="term" value="F:metal ion binding"/>
    <property type="evidence" value="ECO:0007669"/>
    <property type="project" value="UniProtKB-KW"/>
</dbReference>
<feature type="binding site" evidence="4">
    <location>
        <position position="88"/>
    </location>
    <ligand>
        <name>Mg(2+)</name>
        <dbReference type="ChEBI" id="CHEBI:18420"/>
        <label>1</label>
        <note>catalytic</note>
    </ligand>
</feature>
<feature type="binding site" evidence="4">
    <location>
        <position position="68"/>
    </location>
    <ligand>
        <name>Mg(2+)</name>
        <dbReference type="ChEBI" id="CHEBI:18420"/>
        <label>1</label>
        <note>catalytic</note>
    </ligand>
</feature>
<dbReference type="InterPro" id="IPR020550">
    <property type="entry name" value="Inositol_monophosphatase_CS"/>
</dbReference>